<proteinExistence type="predicted"/>
<feature type="compositionally biased region" description="Polar residues" evidence="1">
    <location>
        <begin position="132"/>
        <end position="145"/>
    </location>
</feature>
<evidence type="ECO:0000256" key="1">
    <source>
        <dbReference type="SAM" id="MobiDB-lite"/>
    </source>
</evidence>
<dbReference type="AlphaFoldDB" id="A0A9N7YUT6"/>
<feature type="compositionally biased region" description="Basic and acidic residues" evidence="1">
    <location>
        <begin position="151"/>
        <end position="160"/>
    </location>
</feature>
<evidence type="ECO:0000313" key="3">
    <source>
        <dbReference type="Proteomes" id="UP001153269"/>
    </source>
</evidence>
<dbReference type="EMBL" id="CADEAL010002491">
    <property type="protein sequence ID" value="CAB1440696.1"/>
    <property type="molecule type" value="Genomic_DNA"/>
</dbReference>
<evidence type="ECO:0000313" key="2">
    <source>
        <dbReference type="EMBL" id="CAB1440696.1"/>
    </source>
</evidence>
<name>A0A9N7YUT6_PLEPL</name>
<feature type="region of interest" description="Disordered" evidence="1">
    <location>
        <begin position="132"/>
        <end position="177"/>
    </location>
</feature>
<reference evidence="2" key="1">
    <citation type="submission" date="2020-03" db="EMBL/GenBank/DDBJ databases">
        <authorList>
            <person name="Weist P."/>
        </authorList>
    </citation>
    <scope>NUCLEOTIDE SEQUENCE</scope>
</reference>
<dbReference type="Proteomes" id="UP001153269">
    <property type="component" value="Unassembled WGS sequence"/>
</dbReference>
<sequence length="177" mass="19372">MSSMDHPGARAPSRPGDLSETVASLINFSSDAMSELSKYDLSTCDHKIEELTMRLNNPTGPPMIIPHVLGQLTLLYQQKAKMQAQEHAEAIRAMQAACQAEENSNSHLRHLIEIPETQDQAVQEHDVLHAQVQDQQKGGNSQTDLASPELLPRKTEELRADVIPGGASGMETLGEQL</sequence>
<protein>
    <submittedName>
        <fullName evidence="2">Uncharacterized protein</fullName>
    </submittedName>
</protein>
<organism evidence="2 3">
    <name type="scientific">Pleuronectes platessa</name>
    <name type="common">European plaice</name>
    <dbReference type="NCBI Taxonomy" id="8262"/>
    <lineage>
        <taxon>Eukaryota</taxon>
        <taxon>Metazoa</taxon>
        <taxon>Chordata</taxon>
        <taxon>Craniata</taxon>
        <taxon>Vertebrata</taxon>
        <taxon>Euteleostomi</taxon>
        <taxon>Actinopterygii</taxon>
        <taxon>Neopterygii</taxon>
        <taxon>Teleostei</taxon>
        <taxon>Neoteleostei</taxon>
        <taxon>Acanthomorphata</taxon>
        <taxon>Carangaria</taxon>
        <taxon>Pleuronectiformes</taxon>
        <taxon>Pleuronectoidei</taxon>
        <taxon>Pleuronectidae</taxon>
        <taxon>Pleuronectes</taxon>
    </lineage>
</organism>
<keyword evidence="3" id="KW-1185">Reference proteome</keyword>
<comment type="caution">
    <text evidence="2">The sequence shown here is derived from an EMBL/GenBank/DDBJ whole genome shotgun (WGS) entry which is preliminary data.</text>
</comment>
<gene>
    <name evidence="2" type="ORF">PLEPLA_LOCUS28463</name>
</gene>
<accession>A0A9N7YUT6</accession>